<keyword evidence="3 6" id="KW-0812">Transmembrane</keyword>
<proteinExistence type="predicted"/>
<evidence type="ECO:0008006" key="9">
    <source>
        <dbReference type="Google" id="ProtNLM"/>
    </source>
</evidence>
<feature type="transmembrane region" description="Helical" evidence="6">
    <location>
        <begin position="160"/>
        <end position="179"/>
    </location>
</feature>
<feature type="transmembrane region" description="Helical" evidence="6">
    <location>
        <begin position="69"/>
        <end position="93"/>
    </location>
</feature>
<gene>
    <name evidence="7" type="ORF">GCM10011274_14600</name>
</gene>
<feature type="transmembrane region" description="Helical" evidence="6">
    <location>
        <begin position="99"/>
        <end position="123"/>
    </location>
</feature>
<reference evidence="7" key="1">
    <citation type="journal article" date="2014" name="Int. J. Syst. Evol. Microbiol.">
        <title>Complete genome sequence of Corynebacterium casei LMG S-19264T (=DSM 44701T), isolated from a smear-ripened cheese.</title>
        <authorList>
            <consortium name="US DOE Joint Genome Institute (JGI-PGF)"/>
            <person name="Walter F."/>
            <person name="Albersmeier A."/>
            <person name="Kalinowski J."/>
            <person name="Ruckert C."/>
        </authorList>
    </citation>
    <scope>NUCLEOTIDE SEQUENCE</scope>
    <source>
        <strain evidence="7">KCTC 32337</strain>
    </source>
</reference>
<comment type="caution">
    <text evidence="7">The sequence shown here is derived from an EMBL/GenBank/DDBJ whole genome shotgun (WGS) entry which is preliminary data.</text>
</comment>
<sequence>MSIFIVQFILAEYSSPTELSYFSVCQRISILLSFLIIAINRVISPMFAKVCESENHAELQSLIVFSNRLLFIFSFPLFTFIVIFGESILGLFGPQFVDAYPTLLVILSAQFFASLIGTMNFLLQMSGYQKQFSLSVIYCSILSFFLAVFLIPNFGLSGAALTTFVSVTSVSLVSCFVVFKKLKVNPFKVY</sequence>
<keyword evidence="5 6" id="KW-0472">Membrane</keyword>
<comment type="subcellular location">
    <subcellularLocation>
        <location evidence="1">Cell membrane</location>
        <topology evidence="1">Multi-pass membrane protein</topology>
    </subcellularLocation>
</comment>
<evidence type="ECO:0000256" key="2">
    <source>
        <dbReference type="ARBA" id="ARBA00022475"/>
    </source>
</evidence>
<dbReference type="PANTHER" id="PTHR30250:SF11">
    <property type="entry name" value="O-ANTIGEN TRANSPORTER-RELATED"/>
    <property type="match status" value="1"/>
</dbReference>
<feature type="transmembrane region" description="Helical" evidence="6">
    <location>
        <begin position="135"/>
        <end position="154"/>
    </location>
</feature>
<organism evidence="7 8">
    <name type="scientific">Paraglaciecola chathamensis</name>
    <dbReference type="NCBI Taxonomy" id="368405"/>
    <lineage>
        <taxon>Bacteria</taxon>
        <taxon>Pseudomonadati</taxon>
        <taxon>Pseudomonadota</taxon>
        <taxon>Gammaproteobacteria</taxon>
        <taxon>Alteromonadales</taxon>
        <taxon>Alteromonadaceae</taxon>
        <taxon>Paraglaciecola</taxon>
    </lineage>
</organism>
<name>A0A8H9IEV2_9ALTE</name>
<evidence type="ECO:0000313" key="8">
    <source>
        <dbReference type="Proteomes" id="UP000622604"/>
    </source>
</evidence>
<evidence type="ECO:0000256" key="6">
    <source>
        <dbReference type="SAM" id="Phobius"/>
    </source>
</evidence>
<protein>
    <recommendedName>
        <fullName evidence="9">Polysaccharide biosynthesis protein C-terminal domain-containing protein</fullName>
    </recommendedName>
</protein>
<reference evidence="7" key="2">
    <citation type="submission" date="2020-09" db="EMBL/GenBank/DDBJ databases">
        <authorList>
            <person name="Sun Q."/>
            <person name="Kim S."/>
        </authorList>
    </citation>
    <scope>NUCLEOTIDE SEQUENCE</scope>
    <source>
        <strain evidence="7">KCTC 32337</strain>
    </source>
</reference>
<accession>A0A8H9IEV2</accession>
<dbReference type="EMBL" id="BMZC01000003">
    <property type="protein sequence ID" value="GGZ57447.1"/>
    <property type="molecule type" value="Genomic_DNA"/>
</dbReference>
<dbReference type="InterPro" id="IPR050833">
    <property type="entry name" value="Poly_Biosynth_Transport"/>
</dbReference>
<feature type="transmembrane region" description="Helical" evidence="6">
    <location>
        <begin position="20"/>
        <end position="39"/>
    </location>
</feature>
<dbReference type="GO" id="GO:0005886">
    <property type="term" value="C:plasma membrane"/>
    <property type="evidence" value="ECO:0007669"/>
    <property type="project" value="UniProtKB-SubCell"/>
</dbReference>
<dbReference type="PANTHER" id="PTHR30250">
    <property type="entry name" value="PST FAMILY PREDICTED COLANIC ACID TRANSPORTER"/>
    <property type="match status" value="1"/>
</dbReference>
<evidence type="ECO:0000313" key="7">
    <source>
        <dbReference type="EMBL" id="GGZ57447.1"/>
    </source>
</evidence>
<evidence type="ECO:0000256" key="1">
    <source>
        <dbReference type="ARBA" id="ARBA00004651"/>
    </source>
</evidence>
<dbReference type="Proteomes" id="UP000622604">
    <property type="component" value="Unassembled WGS sequence"/>
</dbReference>
<keyword evidence="4 6" id="KW-1133">Transmembrane helix</keyword>
<evidence type="ECO:0000256" key="4">
    <source>
        <dbReference type="ARBA" id="ARBA00022989"/>
    </source>
</evidence>
<evidence type="ECO:0000256" key="3">
    <source>
        <dbReference type="ARBA" id="ARBA00022692"/>
    </source>
</evidence>
<evidence type="ECO:0000256" key="5">
    <source>
        <dbReference type="ARBA" id="ARBA00023136"/>
    </source>
</evidence>
<keyword evidence="2" id="KW-1003">Cell membrane</keyword>
<dbReference type="AlphaFoldDB" id="A0A8H9IEV2"/>